<keyword evidence="1" id="KW-0677">Repeat</keyword>
<name>A0A0N8KDQ0_9BACT</name>
<dbReference type="InterPro" id="IPR050498">
    <property type="entry name" value="Ycf3"/>
</dbReference>
<feature type="repeat" description="TPR" evidence="3">
    <location>
        <begin position="113"/>
        <end position="146"/>
    </location>
</feature>
<accession>A0A0N8KDQ0</accession>
<dbReference type="PROSITE" id="PS51257">
    <property type="entry name" value="PROKAR_LIPOPROTEIN"/>
    <property type="match status" value="1"/>
</dbReference>
<keyword evidence="2 3" id="KW-0802">TPR repeat</keyword>
<evidence type="ECO:0000313" key="5">
    <source>
        <dbReference type="Proteomes" id="UP000050421"/>
    </source>
</evidence>
<dbReference type="PATRIC" id="fig|1305737.6.peg.311"/>
<evidence type="ECO:0000313" key="4">
    <source>
        <dbReference type="EMBL" id="KPQ09154.1"/>
    </source>
</evidence>
<gene>
    <name evidence="4" type="ORF">HLUCCX10_16590</name>
</gene>
<dbReference type="Proteomes" id="UP000050421">
    <property type="component" value="Unassembled WGS sequence"/>
</dbReference>
<dbReference type="PANTHER" id="PTHR44858:SF1">
    <property type="entry name" value="UDP-N-ACETYLGLUCOSAMINE--PEPTIDE N-ACETYLGLUCOSAMINYLTRANSFERASE SPINDLY-RELATED"/>
    <property type="match status" value="1"/>
</dbReference>
<dbReference type="PROSITE" id="PS50005">
    <property type="entry name" value="TPR"/>
    <property type="match status" value="3"/>
</dbReference>
<comment type="caution">
    <text evidence="4">The sequence shown here is derived from an EMBL/GenBank/DDBJ whole genome shotgun (WGS) entry which is preliminary data.</text>
</comment>
<evidence type="ECO:0000256" key="2">
    <source>
        <dbReference type="ARBA" id="ARBA00022803"/>
    </source>
</evidence>
<dbReference type="EMBL" id="LJXT01000149">
    <property type="protein sequence ID" value="KPQ09154.1"/>
    <property type="molecule type" value="Genomic_DNA"/>
</dbReference>
<evidence type="ECO:0000256" key="3">
    <source>
        <dbReference type="PROSITE-ProRule" id="PRU00339"/>
    </source>
</evidence>
<dbReference type="OrthoDB" id="955869at2"/>
<dbReference type="Pfam" id="PF13181">
    <property type="entry name" value="TPR_8"/>
    <property type="match status" value="1"/>
</dbReference>
<dbReference type="Gene3D" id="1.25.40.10">
    <property type="entry name" value="Tetratricopeptide repeat domain"/>
    <property type="match status" value="1"/>
</dbReference>
<dbReference type="SUPFAM" id="SSF48452">
    <property type="entry name" value="TPR-like"/>
    <property type="match status" value="1"/>
</dbReference>
<protein>
    <submittedName>
        <fullName evidence="4">Tetratricopeptide repeat/TPR repeat</fullName>
    </submittedName>
</protein>
<reference evidence="4 5" key="1">
    <citation type="submission" date="2015-09" db="EMBL/GenBank/DDBJ databases">
        <title>Identification and resolution of microdiversity through metagenomic sequencing of parallel consortia.</title>
        <authorList>
            <person name="Nelson W.C."/>
            <person name="Romine M.F."/>
            <person name="Lindemann S.R."/>
        </authorList>
    </citation>
    <scope>NUCLEOTIDE SEQUENCE [LARGE SCALE GENOMIC DNA]</scope>
    <source>
        <strain evidence="4">HL-49</strain>
    </source>
</reference>
<feature type="repeat" description="TPR" evidence="3">
    <location>
        <begin position="79"/>
        <end position="112"/>
    </location>
</feature>
<dbReference type="InterPro" id="IPR011990">
    <property type="entry name" value="TPR-like_helical_dom_sf"/>
</dbReference>
<dbReference type="PANTHER" id="PTHR44858">
    <property type="entry name" value="TETRATRICOPEPTIDE REPEAT PROTEIN 6"/>
    <property type="match status" value="1"/>
</dbReference>
<sequence>MKLIWLGPMRNIFPIIFLFTLLSSCNQEQKGSSELEIDSFDSSFTTQLGKTYQLAEPSEKLISQYEEAKANFEANPEDVEALIWYGRRTAYLGQYNQAIDIFSQGIESFPDEPKLYRHRGHRYISVREFDKAIADLEKAVELIQGTPNEIEPDGMPNALNIPVSSLHGNIYYHLGLAYYLIGEYEKAYDAYLKCRESGSHYDNIVSSTHWLYMIQQRMGNPVKADSLLAPIHADSTVIENQSYADLCNLYKGWVSTDSLIQQGPGGNPSNDAVRYGVANWYLYNGDTSRAKNMMEGLLETNSFASFGYIAAEQDWIRLFKKY</sequence>
<dbReference type="InterPro" id="IPR019734">
    <property type="entry name" value="TPR_rpt"/>
</dbReference>
<dbReference type="STRING" id="1305737.GCA_000526355_00359"/>
<organism evidence="4 5">
    <name type="scientific">Algoriphagus marincola HL-49</name>
    <dbReference type="NCBI Taxonomy" id="1305737"/>
    <lineage>
        <taxon>Bacteria</taxon>
        <taxon>Pseudomonadati</taxon>
        <taxon>Bacteroidota</taxon>
        <taxon>Cytophagia</taxon>
        <taxon>Cytophagales</taxon>
        <taxon>Cyclobacteriaceae</taxon>
        <taxon>Algoriphagus</taxon>
    </lineage>
</organism>
<dbReference type="eggNOG" id="COG0457">
    <property type="taxonomic scope" value="Bacteria"/>
</dbReference>
<feature type="repeat" description="TPR" evidence="3">
    <location>
        <begin position="168"/>
        <end position="201"/>
    </location>
</feature>
<evidence type="ECO:0000256" key="1">
    <source>
        <dbReference type="ARBA" id="ARBA00022737"/>
    </source>
</evidence>
<dbReference type="AlphaFoldDB" id="A0A0N8KDQ0"/>
<proteinExistence type="predicted"/>
<dbReference type="SMART" id="SM00028">
    <property type="entry name" value="TPR"/>
    <property type="match status" value="3"/>
</dbReference>